<feature type="region of interest" description="Disordered" evidence="6">
    <location>
        <begin position="52"/>
        <end position="104"/>
    </location>
</feature>
<dbReference type="InterPro" id="IPR011009">
    <property type="entry name" value="Kinase-like_dom_sf"/>
</dbReference>
<evidence type="ECO:0000256" key="7">
    <source>
        <dbReference type="SAM" id="Phobius"/>
    </source>
</evidence>
<sequence length="761" mass="87170">MDERNIKKMWEEAVDKSANKSVRDTYRGKTHPYFAEKKLSLNMPVFKINRNTKEGNTYPYSQRTIQDPGVRDSQEEILQTLDDTSLPSPKEHVKQTPTSQRNSSDLDTMDLKEILIDSENVSDYKSDIPPAFSTYEIEHELARGGMGVVYNARQNSLKRSVAIKQILPDSWTPSVQEKFIAEATVTAYLNHPNIPAVYDLGQGEDGDVLMAMQLVDGLSWVYILYPETFKHQLVAEKYSEEDHLHILLRICSAIAFAHNKGIVHNDLKPENIMIGEFHEVYIMDWGIAVDIWEDREEQLPIVSKNMVKRPMGTPSYMPPELAKGNGEKIGPWTDVYLLGGLLYEIIERQPPRTGDTTLEVLDHAVKGRTPQFSEHIPSELKNICLKALEKNTENRYQNVHEFQEDIEHYLRHRQSLMIADNSNRILQHCLGNLKNRSYDEEDNIRCYDNLAKSVAGFEQALLLWKDNQKALEGKQRAHIEYAQIALKNGDILLAEAQFVELNSSLKEAQQLSVQIQEAKKRRDRAQKMTKRLRWGIITAIVIIICGLFTVLLSIQEKQQKMALQYASLYTSSLTEFRSAYSSKIVSKMKELGVEVTHDYHDKENAIPFPATFSIELAEQISRNKNGIKARLYSNYPFAWRKNGGPRDEFQKTALQEAHKDSSKPFFRVEKYNNVPSLRYGKPVIMKQSCVYCHNNSDHSPKKNWKVGDVRGIQEVIIPLGSTIEEAKKLVLRIFLPITILALLMIFVMGVIISRKFPGSKI</sequence>
<evidence type="ECO:0000313" key="10">
    <source>
        <dbReference type="Proteomes" id="UP000326354"/>
    </source>
</evidence>
<accession>A0A5S9F148</accession>
<evidence type="ECO:0000313" key="9">
    <source>
        <dbReference type="EMBL" id="BBM82028.1"/>
    </source>
</evidence>
<dbReference type="SUPFAM" id="SSF56112">
    <property type="entry name" value="Protein kinase-like (PK-like)"/>
    <property type="match status" value="1"/>
</dbReference>
<feature type="coiled-coil region" evidence="5">
    <location>
        <begin position="501"/>
        <end position="528"/>
    </location>
</feature>
<evidence type="ECO:0000259" key="8">
    <source>
        <dbReference type="PROSITE" id="PS50011"/>
    </source>
</evidence>
<reference evidence="9 10" key="1">
    <citation type="submission" date="2019-08" db="EMBL/GenBank/DDBJ databases">
        <title>Complete genome sequence of Candidatus Uab amorphum.</title>
        <authorList>
            <person name="Shiratori T."/>
            <person name="Suzuki S."/>
            <person name="Kakizawa Y."/>
            <person name="Ishida K."/>
        </authorList>
    </citation>
    <scope>NUCLEOTIDE SEQUENCE [LARGE SCALE GENOMIC DNA]</scope>
    <source>
        <strain evidence="9 10">SRT547</strain>
    </source>
</reference>
<dbReference type="AlphaFoldDB" id="A0A5S9F148"/>
<keyword evidence="5" id="KW-0175">Coiled coil</keyword>
<keyword evidence="10" id="KW-1185">Reference proteome</keyword>
<dbReference type="InterPro" id="IPR021796">
    <property type="entry name" value="Tll0287-like_dom"/>
</dbReference>
<evidence type="ECO:0000256" key="3">
    <source>
        <dbReference type="ARBA" id="ARBA00022777"/>
    </source>
</evidence>
<keyword evidence="7" id="KW-1133">Transmembrane helix</keyword>
<feature type="transmembrane region" description="Helical" evidence="7">
    <location>
        <begin position="729"/>
        <end position="752"/>
    </location>
</feature>
<dbReference type="SMART" id="SM00220">
    <property type="entry name" value="S_TKc"/>
    <property type="match status" value="1"/>
</dbReference>
<keyword evidence="7" id="KW-0812">Transmembrane</keyword>
<evidence type="ECO:0000256" key="6">
    <source>
        <dbReference type="SAM" id="MobiDB-lite"/>
    </source>
</evidence>
<organism evidence="9 10">
    <name type="scientific">Uabimicrobium amorphum</name>
    <dbReference type="NCBI Taxonomy" id="2596890"/>
    <lineage>
        <taxon>Bacteria</taxon>
        <taxon>Pseudomonadati</taxon>
        <taxon>Planctomycetota</taxon>
        <taxon>Candidatus Uabimicrobiia</taxon>
        <taxon>Candidatus Uabimicrobiales</taxon>
        <taxon>Candidatus Uabimicrobiaceae</taxon>
        <taxon>Candidatus Uabimicrobium</taxon>
    </lineage>
</organism>
<dbReference type="PROSITE" id="PS00108">
    <property type="entry name" value="PROTEIN_KINASE_ST"/>
    <property type="match status" value="1"/>
</dbReference>
<feature type="compositionally biased region" description="Polar residues" evidence="6">
    <location>
        <begin position="54"/>
        <end position="65"/>
    </location>
</feature>
<dbReference type="CDD" id="cd14014">
    <property type="entry name" value="STKc_PknB_like"/>
    <property type="match status" value="1"/>
</dbReference>
<feature type="domain" description="Protein kinase" evidence="8">
    <location>
        <begin position="135"/>
        <end position="410"/>
    </location>
</feature>
<protein>
    <submittedName>
        <fullName evidence="9">Protein kinase</fullName>
    </submittedName>
</protein>
<keyword evidence="3 9" id="KW-0418">Kinase</keyword>
<dbReference type="InterPro" id="IPR000719">
    <property type="entry name" value="Prot_kinase_dom"/>
</dbReference>
<evidence type="ECO:0000256" key="4">
    <source>
        <dbReference type="ARBA" id="ARBA00022840"/>
    </source>
</evidence>
<evidence type="ECO:0000256" key="5">
    <source>
        <dbReference type="SAM" id="Coils"/>
    </source>
</evidence>
<dbReference type="KEGG" id="uam:UABAM_00371"/>
<keyword evidence="2" id="KW-0547">Nucleotide-binding</keyword>
<keyword evidence="4" id="KW-0067">ATP-binding</keyword>
<dbReference type="Gene3D" id="1.10.510.10">
    <property type="entry name" value="Transferase(Phosphotransferase) domain 1"/>
    <property type="match status" value="1"/>
</dbReference>
<proteinExistence type="predicted"/>
<dbReference type="PROSITE" id="PS50011">
    <property type="entry name" value="PROTEIN_KINASE_DOM"/>
    <property type="match status" value="1"/>
</dbReference>
<dbReference type="Pfam" id="PF11845">
    <property type="entry name" value="Tll0287-like"/>
    <property type="match status" value="1"/>
</dbReference>
<gene>
    <name evidence="9" type="ORF">UABAM_00371</name>
</gene>
<feature type="compositionally biased region" description="Polar residues" evidence="6">
    <location>
        <begin position="95"/>
        <end position="104"/>
    </location>
</feature>
<dbReference type="GO" id="GO:0004674">
    <property type="term" value="F:protein serine/threonine kinase activity"/>
    <property type="evidence" value="ECO:0007669"/>
    <property type="project" value="TreeGrafter"/>
</dbReference>
<dbReference type="Proteomes" id="UP000326354">
    <property type="component" value="Chromosome"/>
</dbReference>
<evidence type="ECO:0000256" key="2">
    <source>
        <dbReference type="ARBA" id="ARBA00022741"/>
    </source>
</evidence>
<evidence type="ECO:0000256" key="1">
    <source>
        <dbReference type="ARBA" id="ARBA00022679"/>
    </source>
</evidence>
<dbReference type="RefSeq" id="WP_173013079.1">
    <property type="nucleotide sequence ID" value="NZ_AP019860.1"/>
</dbReference>
<dbReference type="GO" id="GO:0005524">
    <property type="term" value="F:ATP binding"/>
    <property type="evidence" value="ECO:0007669"/>
    <property type="project" value="UniProtKB-KW"/>
</dbReference>
<dbReference type="EMBL" id="AP019860">
    <property type="protein sequence ID" value="BBM82028.1"/>
    <property type="molecule type" value="Genomic_DNA"/>
</dbReference>
<dbReference type="PANTHER" id="PTHR43289:SF6">
    <property type="entry name" value="SERINE_THREONINE-PROTEIN KINASE NEKL-3"/>
    <property type="match status" value="1"/>
</dbReference>
<keyword evidence="7" id="KW-0472">Membrane</keyword>
<keyword evidence="1" id="KW-0808">Transferase</keyword>
<dbReference type="InterPro" id="IPR008271">
    <property type="entry name" value="Ser/Thr_kinase_AS"/>
</dbReference>
<dbReference type="Gene3D" id="3.30.200.20">
    <property type="entry name" value="Phosphorylase Kinase, domain 1"/>
    <property type="match status" value="1"/>
</dbReference>
<feature type="transmembrane region" description="Helical" evidence="7">
    <location>
        <begin position="532"/>
        <end position="554"/>
    </location>
</feature>
<name>A0A5S9F148_UABAM</name>
<dbReference type="PANTHER" id="PTHR43289">
    <property type="entry name" value="MITOGEN-ACTIVATED PROTEIN KINASE KINASE KINASE 20-RELATED"/>
    <property type="match status" value="1"/>
</dbReference>
<dbReference type="Pfam" id="PF00069">
    <property type="entry name" value="Pkinase"/>
    <property type="match status" value="1"/>
</dbReference>